<evidence type="ECO:0000313" key="2">
    <source>
        <dbReference type="Proteomes" id="UP000054653"/>
    </source>
</evidence>
<evidence type="ECO:0000313" key="1">
    <source>
        <dbReference type="EMBL" id="KRY04124.1"/>
    </source>
</evidence>
<protein>
    <submittedName>
        <fullName evidence="1">Uncharacterized protein</fullName>
    </submittedName>
</protein>
<accession>A0A0V0YVK1</accession>
<keyword evidence="2" id="KW-1185">Reference proteome</keyword>
<dbReference type="EMBL" id="JYDI01005901">
    <property type="protein sequence ID" value="KRY04124.1"/>
    <property type="molecule type" value="Genomic_DNA"/>
</dbReference>
<reference evidence="1 2" key="1">
    <citation type="submission" date="2015-01" db="EMBL/GenBank/DDBJ databases">
        <title>Evolution of Trichinella species and genotypes.</title>
        <authorList>
            <person name="Korhonen P.K."/>
            <person name="Edoardo P."/>
            <person name="Giuseppe L.R."/>
            <person name="Gasser R.B."/>
        </authorList>
    </citation>
    <scope>NUCLEOTIDE SEQUENCE [LARGE SCALE GENOMIC DNA]</scope>
    <source>
        <strain evidence="1">ISS120</strain>
    </source>
</reference>
<dbReference type="Proteomes" id="UP000054653">
    <property type="component" value="Unassembled WGS sequence"/>
</dbReference>
<name>A0A0V0YVK1_TRIBR</name>
<organism evidence="1 2">
    <name type="scientific">Trichinella britovi</name>
    <name type="common">Parasitic roundworm</name>
    <dbReference type="NCBI Taxonomy" id="45882"/>
    <lineage>
        <taxon>Eukaryota</taxon>
        <taxon>Metazoa</taxon>
        <taxon>Ecdysozoa</taxon>
        <taxon>Nematoda</taxon>
        <taxon>Enoplea</taxon>
        <taxon>Dorylaimia</taxon>
        <taxon>Trichinellida</taxon>
        <taxon>Trichinellidae</taxon>
        <taxon>Trichinella</taxon>
    </lineage>
</organism>
<gene>
    <name evidence="1" type="ORF">T03_12451</name>
</gene>
<proteinExistence type="predicted"/>
<dbReference type="AlphaFoldDB" id="A0A0V0YVK1"/>
<comment type="caution">
    <text evidence="1">The sequence shown here is derived from an EMBL/GenBank/DDBJ whole genome shotgun (WGS) entry which is preliminary data.</text>
</comment>
<sequence>MPCRCTILFEWKEWQTGWREWQAGIQFCWDGGNGGRIYNPL</sequence>